<feature type="compositionally biased region" description="Polar residues" evidence="13">
    <location>
        <begin position="393"/>
        <end position="425"/>
    </location>
</feature>
<dbReference type="GO" id="GO:0005737">
    <property type="term" value="C:cytoplasm"/>
    <property type="evidence" value="ECO:0007669"/>
    <property type="project" value="UniProtKB-SubCell"/>
</dbReference>
<dbReference type="InterPro" id="IPR056437">
    <property type="entry name" value="Znf-C2H2_ZNF598/HEL2"/>
</dbReference>
<dbReference type="EC" id="2.3.2.27" evidence="4"/>
<dbReference type="PANTHER" id="PTHR22938">
    <property type="entry name" value="ZINC FINGER PROTEIN 598"/>
    <property type="match status" value="1"/>
</dbReference>
<dbReference type="PROSITE" id="PS00028">
    <property type="entry name" value="ZINC_FINGER_C2H2_1"/>
    <property type="match status" value="2"/>
</dbReference>
<evidence type="ECO:0000256" key="7">
    <source>
        <dbReference type="ARBA" id="ARBA00022679"/>
    </source>
</evidence>
<keyword evidence="16" id="KW-1185">Reference proteome</keyword>
<evidence type="ECO:0000256" key="4">
    <source>
        <dbReference type="ARBA" id="ARBA00012483"/>
    </source>
</evidence>
<evidence type="ECO:0000256" key="11">
    <source>
        <dbReference type="ARBA" id="ARBA00035113"/>
    </source>
</evidence>
<evidence type="ECO:0000256" key="12">
    <source>
        <dbReference type="PROSITE-ProRule" id="PRU00175"/>
    </source>
</evidence>
<feature type="compositionally biased region" description="Low complexity" evidence="13">
    <location>
        <begin position="270"/>
        <end position="283"/>
    </location>
</feature>
<keyword evidence="8" id="KW-0479">Metal-binding</keyword>
<evidence type="ECO:0000256" key="13">
    <source>
        <dbReference type="SAM" id="MobiDB-lite"/>
    </source>
</evidence>
<gene>
    <name evidence="15" type="ORF">LARSCL_LOCUS18622</name>
</gene>
<dbReference type="SMART" id="SM00355">
    <property type="entry name" value="ZnF_C2H2"/>
    <property type="match status" value="5"/>
</dbReference>
<dbReference type="GO" id="GO:0061630">
    <property type="term" value="F:ubiquitin protein ligase activity"/>
    <property type="evidence" value="ECO:0007669"/>
    <property type="project" value="UniProtKB-EC"/>
</dbReference>
<dbReference type="GO" id="GO:0072344">
    <property type="term" value="P:rescue of stalled ribosome"/>
    <property type="evidence" value="ECO:0007669"/>
    <property type="project" value="InterPro"/>
</dbReference>
<feature type="compositionally biased region" description="Low complexity" evidence="13">
    <location>
        <begin position="498"/>
        <end position="508"/>
    </location>
</feature>
<dbReference type="InterPro" id="IPR041888">
    <property type="entry name" value="RING-HC_ZNF598/HEL2"/>
</dbReference>
<evidence type="ECO:0000256" key="1">
    <source>
        <dbReference type="ARBA" id="ARBA00000900"/>
    </source>
</evidence>
<keyword evidence="5" id="KW-0963">Cytoplasm</keyword>
<evidence type="ECO:0000256" key="9">
    <source>
        <dbReference type="ARBA" id="ARBA00022771"/>
    </source>
</evidence>
<evidence type="ECO:0000256" key="5">
    <source>
        <dbReference type="ARBA" id="ARBA00022490"/>
    </source>
</evidence>
<feature type="compositionally biased region" description="Polar residues" evidence="13">
    <location>
        <begin position="486"/>
        <end position="495"/>
    </location>
</feature>
<evidence type="ECO:0000259" key="14">
    <source>
        <dbReference type="PROSITE" id="PS50089"/>
    </source>
</evidence>
<dbReference type="CDD" id="cd16615">
    <property type="entry name" value="RING-HC_ZNF598"/>
    <property type="match status" value="1"/>
</dbReference>
<comment type="similarity">
    <text evidence="11">Belongs to the ZNF598/HEL2 family.</text>
</comment>
<keyword evidence="10" id="KW-0862">Zinc</keyword>
<feature type="region of interest" description="Disordered" evidence="13">
    <location>
        <begin position="486"/>
        <end position="525"/>
    </location>
</feature>
<evidence type="ECO:0000256" key="3">
    <source>
        <dbReference type="ARBA" id="ARBA00004906"/>
    </source>
</evidence>
<protein>
    <recommendedName>
        <fullName evidence="4">RING-type E3 ubiquitin transferase</fullName>
        <ecNumber evidence="4">2.3.2.27</ecNumber>
    </recommendedName>
</protein>
<feature type="compositionally biased region" description="Basic and acidic residues" evidence="13">
    <location>
        <begin position="428"/>
        <end position="439"/>
    </location>
</feature>
<dbReference type="PANTHER" id="PTHR22938:SF0">
    <property type="entry name" value="E3 UBIQUITIN-PROTEIN LIGASE ZNF598"/>
    <property type="match status" value="1"/>
</dbReference>
<evidence type="ECO:0000256" key="10">
    <source>
        <dbReference type="ARBA" id="ARBA00022833"/>
    </source>
</evidence>
<dbReference type="EMBL" id="CAXIEN010000342">
    <property type="protein sequence ID" value="CAL1294284.1"/>
    <property type="molecule type" value="Genomic_DNA"/>
</dbReference>
<dbReference type="Pfam" id="PF25447">
    <property type="entry name" value="RING_ZNF598"/>
    <property type="match status" value="1"/>
</dbReference>
<dbReference type="Pfam" id="PF23202">
    <property type="entry name" value="PAH_ZNF598"/>
    <property type="match status" value="1"/>
</dbReference>
<keyword evidence="6" id="KW-0597">Phosphoprotein</keyword>
<proteinExistence type="inferred from homology"/>
<dbReference type="PROSITE" id="PS50089">
    <property type="entry name" value="ZF_RING_2"/>
    <property type="match status" value="1"/>
</dbReference>
<dbReference type="InterPro" id="IPR013087">
    <property type="entry name" value="Znf_C2H2_type"/>
</dbReference>
<feature type="region of interest" description="Disordered" evidence="13">
    <location>
        <begin position="609"/>
        <end position="650"/>
    </location>
</feature>
<comment type="caution">
    <text evidence="15">The sequence shown here is derived from an EMBL/GenBank/DDBJ whole genome shotgun (WGS) entry which is preliminary data.</text>
</comment>
<name>A0AAV2BF79_9ARAC</name>
<feature type="domain" description="RING-type" evidence="14">
    <location>
        <begin position="9"/>
        <end position="49"/>
    </location>
</feature>
<dbReference type="AlphaFoldDB" id="A0AAV2BF79"/>
<comment type="catalytic activity">
    <reaction evidence="1">
        <text>S-ubiquitinyl-[E2 ubiquitin-conjugating enzyme]-L-cysteine + [acceptor protein]-L-lysine = [E2 ubiquitin-conjugating enzyme]-L-cysteine + N(6)-ubiquitinyl-[acceptor protein]-L-lysine.</text>
        <dbReference type="EC" id="2.3.2.27"/>
    </reaction>
</comment>
<evidence type="ECO:0000256" key="2">
    <source>
        <dbReference type="ARBA" id="ARBA00004496"/>
    </source>
</evidence>
<evidence type="ECO:0000313" key="16">
    <source>
        <dbReference type="Proteomes" id="UP001497382"/>
    </source>
</evidence>
<dbReference type="Pfam" id="PF23230">
    <property type="entry name" value="zf-C2H2_13"/>
    <property type="match status" value="1"/>
</dbReference>
<feature type="region of interest" description="Disordered" evidence="13">
    <location>
        <begin position="370"/>
        <end position="443"/>
    </location>
</feature>
<keyword evidence="9 12" id="KW-0863">Zinc-finger</keyword>
<dbReference type="InterPro" id="IPR057634">
    <property type="entry name" value="PAH_ZNF598/HEL2"/>
</dbReference>
<organism evidence="15 16">
    <name type="scientific">Larinioides sclopetarius</name>
    <dbReference type="NCBI Taxonomy" id="280406"/>
    <lineage>
        <taxon>Eukaryota</taxon>
        <taxon>Metazoa</taxon>
        <taxon>Ecdysozoa</taxon>
        <taxon>Arthropoda</taxon>
        <taxon>Chelicerata</taxon>
        <taxon>Arachnida</taxon>
        <taxon>Araneae</taxon>
        <taxon>Araneomorphae</taxon>
        <taxon>Entelegynae</taxon>
        <taxon>Araneoidea</taxon>
        <taxon>Araneidae</taxon>
        <taxon>Larinioides</taxon>
    </lineage>
</organism>
<sequence length="823" mass="93464">MKPAHQEECILCCREIKIYATGACDHPVCYECSTRMRILCETNECPVCRSDMPVVIFTKERHIFTDISQKFNLKVRKYQIVFEDESVADAFDALLENRCKHCDQDFPTFEKLKDHVRRKHELYYCELCTDNLKIFTFERKCYNRKDLARHKRVGDPDETSHRGHPLCEHCDQRYMDRDELFRHVRKEHFFCHFCDADGVHQYYSDYEYLRSHFRKEHYLCEEGDCINERFTSAFRTDIDLKAHIAVHHSKNKSKAEAKQARVLDFEFAYPNRPSGSSSPRGGRYAQRRRNAEENNSQNRNRAAPPEPENLDTQSVQEFPYLSEDNISKTAHGARSVDTMMNSLSLQSFNRNPPVQQRKNVMSVEEFPALSSTAPPASSSSDSLSKKISASLMRPSNSQVRTSNLTKQSTQRNVPTQNIGVSSSVSKSKRNDLEDGDRAQLRSQWTSKKNDFNFEEEFPTLEVKKNPPPFVSASVPKVSNSVASLATNNTSKQNWPGLSASSSMTNSTSRQKPPDPATSKISNLDSESNFNDQLVVIKTKSKKKKQGKIYSPSDVDAAEDSSKQFANKISVIEDKESKDLLKKYSMQPSSSTKSGNARFSDTWSDERVSFGTEDFPPLAPTLEPARKPPGITAPKSRAPPPGFTANSTITSSSIGNKTLSDAVREVVMPDKVNGIKKSSNENTYGKYREPQNFRFRNDELIKRIYDLSNAQAILFQEFKSVSGKFRCGDISADEYHTKCLGILTEKGVIEIFPELVTLLPDIKKQQELLAVHNRFLSQLNLGATSKKSSAKSCSNLVSCEKCNQVLDFNDCKNHELLHNRDNSQ</sequence>
<keyword evidence="7" id="KW-0808">Transferase</keyword>
<dbReference type="InterPro" id="IPR001841">
    <property type="entry name" value="Znf_RING"/>
</dbReference>
<reference evidence="15 16" key="1">
    <citation type="submission" date="2024-04" db="EMBL/GenBank/DDBJ databases">
        <authorList>
            <person name="Rising A."/>
            <person name="Reimegard J."/>
            <person name="Sonavane S."/>
            <person name="Akerstrom W."/>
            <person name="Nylinder S."/>
            <person name="Hedman E."/>
            <person name="Kallberg Y."/>
        </authorList>
    </citation>
    <scope>NUCLEOTIDE SEQUENCE [LARGE SCALE GENOMIC DNA]</scope>
</reference>
<feature type="region of interest" description="Disordered" evidence="13">
    <location>
        <begin position="269"/>
        <end position="311"/>
    </location>
</feature>
<dbReference type="GO" id="GO:0043022">
    <property type="term" value="F:ribosome binding"/>
    <property type="evidence" value="ECO:0007669"/>
    <property type="project" value="TreeGrafter"/>
</dbReference>
<evidence type="ECO:0000256" key="8">
    <source>
        <dbReference type="ARBA" id="ARBA00022723"/>
    </source>
</evidence>
<comment type="subcellular location">
    <subcellularLocation>
        <location evidence="2">Cytoplasm</location>
    </subcellularLocation>
</comment>
<comment type="pathway">
    <text evidence="3">Protein modification; protein ubiquitination.</text>
</comment>
<dbReference type="Proteomes" id="UP001497382">
    <property type="component" value="Unassembled WGS sequence"/>
</dbReference>
<dbReference type="GO" id="GO:0016567">
    <property type="term" value="P:protein ubiquitination"/>
    <property type="evidence" value="ECO:0007669"/>
    <property type="project" value="TreeGrafter"/>
</dbReference>
<feature type="compositionally biased region" description="Low complexity" evidence="13">
    <location>
        <begin position="370"/>
        <end position="391"/>
    </location>
</feature>
<feature type="region of interest" description="Disordered" evidence="13">
    <location>
        <begin position="540"/>
        <end position="561"/>
    </location>
</feature>
<dbReference type="GO" id="GO:0008270">
    <property type="term" value="F:zinc ion binding"/>
    <property type="evidence" value="ECO:0007669"/>
    <property type="project" value="UniProtKB-KW"/>
</dbReference>
<evidence type="ECO:0000256" key="6">
    <source>
        <dbReference type="ARBA" id="ARBA00022553"/>
    </source>
</evidence>
<dbReference type="InterPro" id="IPR044288">
    <property type="entry name" value="ZNF598/HEL2"/>
</dbReference>
<evidence type="ECO:0000313" key="15">
    <source>
        <dbReference type="EMBL" id="CAL1294284.1"/>
    </source>
</evidence>
<accession>A0AAV2BF79</accession>